<proteinExistence type="predicted"/>
<gene>
    <name evidence="2" type="ORF">DILT_LOCUS12079</name>
</gene>
<protein>
    <submittedName>
        <fullName evidence="2">Uncharacterized protein</fullName>
    </submittedName>
</protein>
<feature type="compositionally biased region" description="Low complexity" evidence="1">
    <location>
        <begin position="44"/>
        <end position="54"/>
    </location>
</feature>
<evidence type="ECO:0000256" key="1">
    <source>
        <dbReference type="SAM" id="MobiDB-lite"/>
    </source>
</evidence>
<organism evidence="2 3">
    <name type="scientific">Dibothriocephalus latus</name>
    <name type="common">Fish tapeworm</name>
    <name type="synonym">Diphyllobothrium latum</name>
    <dbReference type="NCBI Taxonomy" id="60516"/>
    <lineage>
        <taxon>Eukaryota</taxon>
        <taxon>Metazoa</taxon>
        <taxon>Spiralia</taxon>
        <taxon>Lophotrochozoa</taxon>
        <taxon>Platyhelminthes</taxon>
        <taxon>Cestoda</taxon>
        <taxon>Eucestoda</taxon>
        <taxon>Diphyllobothriidea</taxon>
        <taxon>Diphyllobothriidae</taxon>
        <taxon>Dibothriocephalus</taxon>
    </lineage>
</organism>
<name>A0A3P7M1X2_DIBLA</name>
<keyword evidence="3" id="KW-1185">Reference proteome</keyword>
<dbReference type="OrthoDB" id="74314at2759"/>
<dbReference type="EMBL" id="UYRU01065175">
    <property type="protein sequence ID" value="VDN16248.1"/>
    <property type="molecule type" value="Genomic_DNA"/>
</dbReference>
<evidence type="ECO:0000313" key="2">
    <source>
        <dbReference type="EMBL" id="VDN16248.1"/>
    </source>
</evidence>
<accession>A0A3P7M1X2</accession>
<dbReference type="AlphaFoldDB" id="A0A3P7M1X2"/>
<feature type="region of interest" description="Disordered" evidence="1">
    <location>
        <begin position="24"/>
        <end position="79"/>
    </location>
</feature>
<evidence type="ECO:0000313" key="3">
    <source>
        <dbReference type="Proteomes" id="UP000281553"/>
    </source>
</evidence>
<sequence length="135" mass="15266">MQGNRYYAACLTFYEAVTSVQVNGPNSASGTRAEQDPRSRDIFPTSTSPSHSPSMGPRNSRGNLALSMHANTPTSDEISDPYLIRPPDLFAPKCLVLLSRHQHVEILKVSFLVLQRNTKCRFLFDCVYPLRHMYY</sequence>
<dbReference type="Proteomes" id="UP000281553">
    <property type="component" value="Unassembled WGS sequence"/>
</dbReference>
<reference evidence="2 3" key="1">
    <citation type="submission" date="2018-11" db="EMBL/GenBank/DDBJ databases">
        <authorList>
            <consortium name="Pathogen Informatics"/>
        </authorList>
    </citation>
    <scope>NUCLEOTIDE SEQUENCE [LARGE SCALE GENOMIC DNA]</scope>
</reference>